<comment type="similarity">
    <text evidence="2 6">Belongs to the FPP/GGPP synthase family.</text>
</comment>
<dbReference type="InterPro" id="IPR000092">
    <property type="entry name" value="Polyprenyl_synt"/>
</dbReference>
<dbReference type="SFLD" id="SFLDS00005">
    <property type="entry name" value="Isoprenoid_Synthase_Type_I"/>
    <property type="match status" value="1"/>
</dbReference>
<dbReference type="eggNOG" id="COG0142">
    <property type="taxonomic scope" value="Bacteria"/>
</dbReference>
<keyword evidence="8" id="KW-1185">Reference proteome</keyword>
<dbReference type="GO" id="GO:0046872">
    <property type="term" value="F:metal ion binding"/>
    <property type="evidence" value="ECO:0007669"/>
    <property type="project" value="UniProtKB-KW"/>
</dbReference>
<protein>
    <submittedName>
        <fullName evidence="7">Trans-hexaprenyltranstransferase</fullName>
        <ecNumber evidence="7">2.5.1.30</ecNumber>
    </submittedName>
</protein>
<dbReference type="SUPFAM" id="SSF48576">
    <property type="entry name" value="Terpenoid synthases"/>
    <property type="match status" value="1"/>
</dbReference>
<dbReference type="GO" id="GO:0000010">
    <property type="term" value="F:heptaprenyl diphosphate synthase activity"/>
    <property type="evidence" value="ECO:0007669"/>
    <property type="project" value="UniProtKB-EC"/>
</dbReference>
<dbReference type="PROSITE" id="PS00723">
    <property type="entry name" value="POLYPRENYL_SYNTHASE_1"/>
    <property type="match status" value="1"/>
</dbReference>
<keyword evidence="3 6" id="KW-0808">Transferase</keyword>
<accession>B1I4J3</accession>
<dbReference type="InterPro" id="IPR033749">
    <property type="entry name" value="Polyprenyl_synt_CS"/>
</dbReference>
<evidence type="ECO:0000256" key="4">
    <source>
        <dbReference type="ARBA" id="ARBA00022723"/>
    </source>
</evidence>
<evidence type="ECO:0000313" key="8">
    <source>
        <dbReference type="Proteomes" id="UP000008544"/>
    </source>
</evidence>
<gene>
    <name evidence="7" type="ordered locus">Daud_1350</name>
</gene>
<dbReference type="PANTHER" id="PTHR12001">
    <property type="entry name" value="GERANYLGERANYL PYROPHOSPHATE SYNTHASE"/>
    <property type="match status" value="1"/>
</dbReference>
<dbReference type="Gene3D" id="1.10.600.10">
    <property type="entry name" value="Farnesyl Diphosphate Synthase"/>
    <property type="match status" value="1"/>
</dbReference>
<dbReference type="RefSeq" id="WP_012302444.1">
    <property type="nucleotide sequence ID" value="NC_010424.1"/>
</dbReference>
<sequence length="318" mass="35328">MLPLLDVVRDDLDIVERELYAVLKSNNQLLTESSSHLFRAGGKRLRPALALLSAKFYNYDLQKVLPLAMALELVHLATLVHDDVVDGAELRRGIPTVKARWGNKVSVHTGDYLLAKAMILVSVYRSPVIIGVLAHSCVKMCEGEIIQFAGLNQCDLRDYLRRIKYKTALLIQAACQLGAVATGAPRELYKPLGRFGHCLGMAFQITDDILDMVADQKRLGKPTGGDLRQGIITLPVMLALARSPEDGRLAALVNKTEKTAEDVREAIRLTKEYGGVDLAFQVADQYLDKAHGYLKMLPDIPARENFARVTDFVRVRTY</sequence>
<dbReference type="Proteomes" id="UP000008544">
    <property type="component" value="Chromosome"/>
</dbReference>
<dbReference type="STRING" id="477974.Daud_1350"/>
<dbReference type="HOGENOM" id="CLU_014015_2_0_9"/>
<reference evidence="7 8" key="2">
    <citation type="journal article" date="2008" name="Science">
        <title>Environmental genomics reveals a single-species ecosystem deep within Earth.</title>
        <authorList>
            <person name="Chivian D."/>
            <person name="Brodie E.L."/>
            <person name="Alm E.J."/>
            <person name="Culley D.E."/>
            <person name="Dehal P.S."/>
            <person name="Desantis T.Z."/>
            <person name="Gihring T.M."/>
            <person name="Lapidus A."/>
            <person name="Lin L.H."/>
            <person name="Lowry S.R."/>
            <person name="Moser D.P."/>
            <person name="Richardson P.M."/>
            <person name="Southam G."/>
            <person name="Wanger G."/>
            <person name="Pratt L.M."/>
            <person name="Andersen G.L."/>
            <person name="Hazen T.C."/>
            <person name="Brockman F.J."/>
            <person name="Arkin A.P."/>
            <person name="Onstott T.C."/>
        </authorList>
    </citation>
    <scope>NUCLEOTIDE SEQUENCE [LARGE SCALE GENOMIC DNA]</scope>
    <source>
        <strain evidence="7 8">MP104C</strain>
    </source>
</reference>
<dbReference type="PROSITE" id="PS00444">
    <property type="entry name" value="POLYPRENYL_SYNTHASE_2"/>
    <property type="match status" value="1"/>
</dbReference>
<comment type="cofactor">
    <cofactor evidence="1">
        <name>Mg(2+)</name>
        <dbReference type="ChEBI" id="CHEBI:18420"/>
    </cofactor>
</comment>
<dbReference type="PANTHER" id="PTHR12001:SF69">
    <property type="entry name" value="ALL TRANS-POLYPRENYL-DIPHOSPHATE SYNTHASE PDSS1"/>
    <property type="match status" value="1"/>
</dbReference>
<proteinExistence type="inferred from homology"/>
<dbReference type="CDD" id="cd00685">
    <property type="entry name" value="Trans_IPPS_HT"/>
    <property type="match status" value="1"/>
</dbReference>
<dbReference type="AlphaFoldDB" id="B1I4J3"/>
<dbReference type="EC" id="2.5.1.30" evidence="7"/>
<keyword evidence="5" id="KW-0460">Magnesium</keyword>
<evidence type="ECO:0000313" key="7">
    <source>
        <dbReference type="EMBL" id="ACA59859.1"/>
    </source>
</evidence>
<dbReference type="KEGG" id="dau:Daud_1350"/>
<dbReference type="InterPro" id="IPR008949">
    <property type="entry name" value="Isoprenoid_synthase_dom_sf"/>
</dbReference>
<evidence type="ECO:0000256" key="6">
    <source>
        <dbReference type="RuleBase" id="RU004466"/>
    </source>
</evidence>
<reference evidence="8" key="1">
    <citation type="submission" date="2007-10" db="EMBL/GenBank/DDBJ databases">
        <title>Complete sequence of chromosome of Desulforudis audaxviator MP104C.</title>
        <authorList>
            <person name="Copeland A."/>
            <person name="Lucas S."/>
            <person name="Lapidus A."/>
            <person name="Barry K."/>
            <person name="Glavina del Rio T."/>
            <person name="Dalin E."/>
            <person name="Tice H."/>
            <person name="Bruce D."/>
            <person name="Pitluck S."/>
            <person name="Lowry S.R."/>
            <person name="Larimer F."/>
            <person name="Land M.L."/>
            <person name="Hauser L."/>
            <person name="Kyrpides N."/>
            <person name="Ivanova N.N."/>
            <person name="Richardson P."/>
        </authorList>
    </citation>
    <scope>NUCLEOTIDE SEQUENCE [LARGE SCALE GENOMIC DNA]</scope>
    <source>
        <strain evidence="8">MP104C</strain>
    </source>
</reference>
<dbReference type="GO" id="GO:0008299">
    <property type="term" value="P:isoprenoid biosynthetic process"/>
    <property type="evidence" value="ECO:0007669"/>
    <property type="project" value="InterPro"/>
</dbReference>
<evidence type="ECO:0000256" key="2">
    <source>
        <dbReference type="ARBA" id="ARBA00006706"/>
    </source>
</evidence>
<organism evidence="7 8">
    <name type="scientific">Desulforudis audaxviator (strain MP104C)</name>
    <dbReference type="NCBI Taxonomy" id="477974"/>
    <lineage>
        <taxon>Bacteria</taxon>
        <taxon>Bacillati</taxon>
        <taxon>Bacillota</taxon>
        <taxon>Clostridia</taxon>
        <taxon>Thermoanaerobacterales</taxon>
        <taxon>Candidatus Desulforudaceae</taxon>
        <taxon>Candidatus Desulforudis</taxon>
    </lineage>
</organism>
<dbReference type="Pfam" id="PF00348">
    <property type="entry name" value="polyprenyl_synt"/>
    <property type="match status" value="1"/>
</dbReference>
<evidence type="ECO:0000256" key="1">
    <source>
        <dbReference type="ARBA" id="ARBA00001946"/>
    </source>
</evidence>
<keyword evidence="4" id="KW-0479">Metal-binding</keyword>
<evidence type="ECO:0000256" key="5">
    <source>
        <dbReference type="ARBA" id="ARBA00022842"/>
    </source>
</evidence>
<dbReference type="EMBL" id="CP000860">
    <property type="protein sequence ID" value="ACA59859.1"/>
    <property type="molecule type" value="Genomic_DNA"/>
</dbReference>
<evidence type="ECO:0000256" key="3">
    <source>
        <dbReference type="ARBA" id="ARBA00022679"/>
    </source>
</evidence>
<dbReference type="OrthoDB" id="9805316at2"/>
<name>B1I4J3_DESAP</name>